<gene>
    <name evidence="4" type="primary">iolG_14</name>
    <name evidence="4" type="ORF">LzC2_19430</name>
</gene>
<evidence type="ECO:0000313" key="5">
    <source>
        <dbReference type="Proteomes" id="UP000609651"/>
    </source>
</evidence>
<dbReference type="InterPro" id="IPR050463">
    <property type="entry name" value="Gfo/Idh/MocA_oxidrdct_glycsds"/>
</dbReference>
<keyword evidence="5" id="KW-1185">Reference proteome</keyword>
<name>A0ABX1VD94_9PLAN</name>
<dbReference type="InterPro" id="IPR000683">
    <property type="entry name" value="Gfo/Idh/MocA-like_OxRdtase_N"/>
</dbReference>
<feature type="domain" description="Gfo/Idh/MocA-like oxidoreductase N-terminal" evidence="2">
    <location>
        <begin position="4"/>
        <end position="122"/>
    </location>
</feature>
<dbReference type="PANTHER" id="PTHR43818:SF11">
    <property type="entry name" value="BCDNA.GH03377"/>
    <property type="match status" value="1"/>
</dbReference>
<accession>A0ABX1VD94</accession>
<dbReference type="Pfam" id="PF01408">
    <property type="entry name" value="GFO_IDH_MocA"/>
    <property type="match status" value="1"/>
</dbReference>
<sequence>MNPLRVGVIGLGIGRKHIEGYRTHPGCEVVALCDLDENRLSNMSDEFRIAGKYRDTAALFAEAKLDVVSICTPNSLHRPLAEQAFAAGCHVLCEKPIATSAADGEAMLNAAEAAGKRLGMNFSFRFTAQAAALKARVDAGDLGDIYYGRTVWTRRRGVPGWGGWFGQKKMAGGGPLIDLGVHRLDLALWLMGYPEPEWVMGQTWNALTGAAVADSGNKFDVEDFAAGTIRFKSGQMLSLEASWAGNQRQNERMETRLFGTRGGLVHENIGEGYDFRAELTCERAGALWDDDLHEPAPVPPPSMWEFIEAIREDKPHPADGREGLTVQYLLDALYKSAASGEPVKIG</sequence>
<dbReference type="SUPFAM" id="SSF55347">
    <property type="entry name" value="Glyceraldehyde-3-phosphate dehydrogenase-like, C-terminal domain"/>
    <property type="match status" value="1"/>
</dbReference>
<reference evidence="4 5" key="1">
    <citation type="journal article" date="2020" name="Syst. Appl. Microbiol.">
        <title>Alienimonas chondri sp. nov., a novel planctomycete isolated from the biofilm of the red alga Chondrus crispus.</title>
        <authorList>
            <person name="Vitorino I."/>
            <person name="Albuquerque L."/>
            <person name="Wiegand S."/>
            <person name="Kallscheuer N."/>
            <person name="da Costa M.S."/>
            <person name="Lobo-da-Cunha A."/>
            <person name="Jogler C."/>
            <person name="Lage O.M."/>
        </authorList>
    </citation>
    <scope>NUCLEOTIDE SEQUENCE [LARGE SCALE GENOMIC DNA]</scope>
    <source>
        <strain evidence="4 5">LzC2</strain>
    </source>
</reference>
<dbReference type="PANTHER" id="PTHR43818">
    <property type="entry name" value="BCDNA.GH03377"/>
    <property type="match status" value="1"/>
</dbReference>
<dbReference type="SUPFAM" id="SSF51735">
    <property type="entry name" value="NAD(P)-binding Rossmann-fold domains"/>
    <property type="match status" value="1"/>
</dbReference>
<evidence type="ECO:0000313" key="4">
    <source>
        <dbReference type="EMBL" id="NNJ25867.1"/>
    </source>
</evidence>
<dbReference type="RefSeq" id="WP_171186301.1">
    <property type="nucleotide sequence ID" value="NZ_WTPX01000052.1"/>
</dbReference>
<dbReference type="Proteomes" id="UP000609651">
    <property type="component" value="Unassembled WGS sequence"/>
</dbReference>
<evidence type="ECO:0000259" key="2">
    <source>
        <dbReference type="Pfam" id="PF01408"/>
    </source>
</evidence>
<evidence type="ECO:0000259" key="3">
    <source>
        <dbReference type="Pfam" id="PF22725"/>
    </source>
</evidence>
<dbReference type="EC" id="1.1.1.18" evidence="4"/>
<dbReference type="GO" id="GO:0050112">
    <property type="term" value="F:inositol 2-dehydrogenase (NAD+) activity"/>
    <property type="evidence" value="ECO:0007669"/>
    <property type="project" value="UniProtKB-EC"/>
</dbReference>
<keyword evidence="1 4" id="KW-0560">Oxidoreductase</keyword>
<evidence type="ECO:0000256" key="1">
    <source>
        <dbReference type="ARBA" id="ARBA00023002"/>
    </source>
</evidence>
<organism evidence="4 5">
    <name type="scientific">Alienimonas chondri</name>
    <dbReference type="NCBI Taxonomy" id="2681879"/>
    <lineage>
        <taxon>Bacteria</taxon>
        <taxon>Pseudomonadati</taxon>
        <taxon>Planctomycetota</taxon>
        <taxon>Planctomycetia</taxon>
        <taxon>Planctomycetales</taxon>
        <taxon>Planctomycetaceae</taxon>
        <taxon>Alienimonas</taxon>
    </lineage>
</organism>
<dbReference type="Gene3D" id="3.30.360.10">
    <property type="entry name" value="Dihydrodipicolinate Reductase, domain 2"/>
    <property type="match status" value="1"/>
</dbReference>
<dbReference type="InterPro" id="IPR055170">
    <property type="entry name" value="GFO_IDH_MocA-like_dom"/>
</dbReference>
<dbReference type="Pfam" id="PF22725">
    <property type="entry name" value="GFO_IDH_MocA_C3"/>
    <property type="match status" value="1"/>
</dbReference>
<comment type="caution">
    <text evidence="4">The sequence shown here is derived from an EMBL/GenBank/DDBJ whole genome shotgun (WGS) entry which is preliminary data.</text>
</comment>
<proteinExistence type="predicted"/>
<dbReference type="EMBL" id="WTPX01000052">
    <property type="protein sequence ID" value="NNJ25867.1"/>
    <property type="molecule type" value="Genomic_DNA"/>
</dbReference>
<dbReference type="InterPro" id="IPR036291">
    <property type="entry name" value="NAD(P)-bd_dom_sf"/>
</dbReference>
<dbReference type="Gene3D" id="3.40.50.720">
    <property type="entry name" value="NAD(P)-binding Rossmann-like Domain"/>
    <property type="match status" value="1"/>
</dbReference>
<protein>
    <submittedName>
        <fullName evidence="4">Myo-inositol 2-dehydrogenase</fullName>
        <ecNumber evidence="4">1.1.1.18</ecNumber>
    </submittedName>
</protein>
<feature type="domain" description="GFO/IDH/MocA-like oxidoreductase" evidence="3">
    <location>
        <begin position="132"/>
        <end position="264"/>
    </location>
</feature>